<feature type="domain" description="PAS" evidence="22">
    <location>
        <begin position="575"/>
        <end position="647"/>
    </location>
</feature>
<evidence type="ECO:0000256" key="8">
    <source>
        <dbReference type="ARBA" id="ARBA00022692"/>
    </source>
</evidence>
<dbReference type="InterPro" id="IPR001610">
    <property type="entry name" value="PAC"/>
</dbReference>
<dbReference type="eggNOG" id="COG2205">
    <property type="taxonomic scope" value="Bacteria"/>
</dbReference>
<dbReference type="Pfam" id="PF02743">
    <property type="entry name" value="dCache_1"/>
    <property type="match status" value="1"/>
</dbReference>
<keyword evidence="5" id="KW-1003">Cell membrane</keyword>
<dbReference type="InterPro" id="IPR035965">
    <property type="entry name" value="PAS-like_dom_sf"/>
</dbReference>
<dbReference type="OrthoDB" id="5389090at2"/>
<dbReference type="CDD" id="cd00130">
    <property type="entry name" value="PAS"/>
    <property type="match status" value="1"/>
</dbReference>
<dbReference type="GO" id="GO:0009927">
    <property type="term" value="F:histidine phosphotransfer kinase activity"/>
    <property type="evidence" value="ECO:0007669"/>
    <property type="project" value="TreeGrafter"/>
</dbReference>
<dbReference type="PRINTS" id="PR00344">
    <property type="entry name" value="BCTRLSENSOR"/>
</dbReference>
<keyword evidence="12 19" id="KW-1133">Transmembrane helix</keyword>
<dbReference type="Pfam" id="PF02518">
    <property type="entry name" value="HATPase_c"/>
    <property type="match status" value="1"/>
</dbReference>
<feature type="transmembrane region" description="Helical" evidence="19">
    <location>
        <begin position="35"/>
        <end position="58"/>
    </location>
</feature>
<dbReference type="Gene3D" id="1.10.287.130">
    <property type="match status" value="1"/>
</dbReference>
<dbReference type="PROSITE" id="PS50109">
    <property type="entry name" value="HIS_KIN"/>
    <property type="match status" value="1"/>
</dbReference>
<dbReference type="SMART" id="SM00387">
    <property type="entry name" value="HATPase_c"/>
    <property type="match status" value="1"/>
</dbReference>
<evidence type="ECO:0000256" key="4">
    <source>
        <dbReference type="ARBA" id="ARBA00012438"/>
    </source>
</evidence>
<feature type="transmembrane region" description="Helical" evidence="19">
    <location>
        <begin position="64"/>
        <end position="86"/>
    </location>
</feature>
<feature type="transmembrane region" description="Helical" evidence="19">
    <location>
        <begin position="98"/>
        <end position="119"/>
    </location>
</feature>
<feature type="transmembrane region" description="Helical" evidence="19">
    <location>
        <begin position="6"/>
        <end position="23"/>
    </location>
</feature>
<evidence type="ECO:0000256" key="10">
    <source>
        <dbReference type="ARBA" id="ARBA00022777"/>
    </source>
</evidence>
<proteinExistence type="inferred from homology"/>
<dbReference type="GO" id="GO:0005886">
    <property type="term" value="C:plasma membrane"/>
    <property type="evidence" value="ECO:0007669"/>
    <property type="project" value="UniProtKB-SubCell"/>
</dbReference>
<dbReference type="InterPro" id="IPR011006">
    <property type="entry name" value="CheY-like_superfamily"/>
</dbReference>
<keyword evidence="15" id="KW-0131">Cell cycle</keyword>
<dbReference type="RefSeq" id="WP_008276052.1">
    <property type="nucleotide sequence ID" value="NZ_AAXW01000019.1"/>
</dbReference>
<accession>A3IRP3</accession>
<evidence type="ECO:0000256" key="12">
    <source>
        <dbReference type="ARBA" id="ARBA00022989"/>
    </source>
</evidence>
<dbReference type="PANTHER" id="PTHR43047">
    <property type="entry name" value="TWO-COMPONENT HISTIDINE PROTEIN KINASE"/>
    <property type="match status" value="1"/>
</dbReference>
<dbReference type="SMART" id="SM00448">
    <property type="entry name" value="REC"/>
    <property type="match status" value="1"/>
</dbReference>
<evidence type="ECO:0000256" key="16">
    <source>
        <dbReference type="ARBA" id="ARBA00074306"/>
    </source>
</evidence>
<feature type="domain" description="PAC" evidence="23">
    <location>
        <begin position="651"/>
        <end position="703"/>
    </location>
</feature>
<dbReference type="FunFam" id="1.10.287.130:FF:000038">
    <property type="entry name" value="Sensory transduction histidine kinase"/>
    <property type="match status" value="1"/>
</dbReference>
<dbReference type="InterPro" id="IPR005467">
    <property type="entry name" value="His_kinase_dom"/>
</dbReference>
<keyword evidence="14 19" id="KW-0472">Membrane</keyword>
<dbReference type="EC" id="2.7.13.3" evidence="4"/>
<dbReference type="CDD" id="cd17546">
    <property type="entry name" value="REC_hyHK_CKI1_RcsC-like"/>
    <property type="match status" value="1"/>
</dbReference>
<dbReference type="Gene3D" id="3.40.50.2300">
    <property type="match status" value="1"/>
</dbReference>
<evidence type="ECO:0000256" key="18">
    <source>
        <dbReference type="SAM" id="Coils"/>
    </source>
</evidence>
<organism evidence="24 25">
    <name type="scientific">Crocosphaera chwakensis CCY0110</name>
    <dbReference type="NCBI Taxonomy" id="391612"/>
    <lineage>
        <taxon>Bacteria</taxon>
        <taxon>Bacillati</taxon>
        <taxon>Cyanobacteriota</taxon>
        <taxon>Cyanophyceae</taxon>
        <taxon>Oscillatoriophycideae</taxon>
        <taxon>Chroococcales</taxon>
        <taxon>Aphanothecaceae</taxon>
        <taxon>Crocosphaera</taxon>
        <taxon>Crocosphaera chwakensis</taxon>
    </lineage>
</organism>
<feature type="domain" description="Response regulatory" evidence="21">
    <location>
        <begin position="973"/>
        <end position="1088"/>
    </location>
</feature>
<evidence type="ECO:0000259" key="21">
    <source>
        <dbReference type="PROSITE" id="PS50110"/>
    </source>
</evidence>
<dbReference type="InterPro" id="IPR036890">
    <property type="entry name" value="HATPase_C_sf"/>
</dbReference>
<keyword evidence="18" id="KW-0175">Coiled coil</keyword>
<evidence type="ECO:0000313" key="24">
    <source>
        <dbReference type="EMBL" id="EAZ90892.1"/>
    </source>
</evidence>
<dbReference type="SMART" id="SM00091">
    <property type="entry name" value="PAS"/>
    <property type="match status" value="1"/>
</dbReference>
<dbReference type="Gene3D" id="3.30.450.20">
    <property type="entry name" value="PAS domain"/>
    <property type="match status" value="2"/>
</dbReference>
<protein>
    <recommendedName>
        <fullName evidence="16">Circadian input-output histidine kinase CikA</fullName>
        <ecNumber evidence="4">2.7.13.3</ecNumber>
    </recommendedName>
</protein>
<dbReference type="Gene3D" id="6.10.340.10">
    <property type="match status" value="1"/>
</dbReference>
<dbReference type="SUPFAM" id="SSF47384">
    <property type="entry name" value="Homodimeric domain of signal transducing histidine kinase"/>
    <property type="match status" value="1"/>
</dbReference>
<dbReference type="InterPro" id="IPR001789">
    <property type="entry name" value="Sig_transdc_resp-reg_receiver"/>
</dbReference>
<keyword evidence="7" id="KW-0808">Transferase</keyword>
<dbReference type="SUPFAM" id="SSF52172">
    <property type="entry name" value="CheY-like"/>
    <property type="match status" value="1"/>
</dbReference>
<comment type="catalytic activity">
    <reaction evidence="1">
        <text>ATP + protein L-histidine = ADP + protein N-phospho-L-histidine.</text>
        <dbReference type="EC" id="2.7.13.3"/>
    </reaction>
</comment>
<comment type="subcellular location">
    <subcellularLocation>
        <location evidence="2">Cell membrane</location>
        <topology evidence="2">Multi-pass membrane protein</topology>
    </subcellularLocation>
</comment>
<dbReference type="InterPro" id="IPR003594">
    <property type="entry name" value="HATPase_dom"/>
</dbReference>
<gene>
    <name evidence="24" type="ORF">CY0110_25716</name>
</gene>
<keyword evidence="13" id="KW-0902">Two-component regulatory system</keyword>
<dbReference type="InterPro" id="IPR000014">
    <property type="entry name" value="PAS"/>
</dbReference>
<dbReference type="CDD" id="cd18773">
    <property type="entry name" value="PDC1_HK_sensor"/>
    <property type="match status" value="1"/>
</dbReference>
<sequence length="1195" mass="136593">MGNLRYYGILSLLLLIGVLGNYYKLSLFFGVDFLFGSIAVLIVVYCYGIFWGTLAGMLAGSITFYLWGHPYAMIIATLEAAFIALWSRRQRNFVLLDGIYWVLLGMPLVGLFYGLILPVSASGTLLIALKQGLNGIFNALIANLLISYIPLDHLINPQKSKQPLSLTQTLFNFLLAFILFPSLFLTVLHGKESLSFIEAEIQSELEIVSITISKNINNWYVQHLQGLEALALMLSDSQNLETTQSLALMKNALPAFNKIYIIDNQGIILDAYPTTNRLGEILKGRNVNTLISLKELALNKKPSITKVHTDKAVPIPHISIQVPITNSSTNRLTGVVYGSLHLSMLSQLVNIKLEKFEIQTILVDEDNTIIAANKKSLTPLERFDWKEGGEIFQSSDHDTIFQWLPIAPGTPTMTRWRESFYVKEIPLSPTLPWSLIIRLKTANHFNYLEQLYIKNLVAMLLISLIGLFLAFNISRFTSKPLKKLAEITQYLPQKILKGEQESPLPTMKINEFLQITNNFDVMSKILESKFQSIKNHQYDLENIVESRTEELVRLNKILTREIFEKQAIEEELREKEKRYDLAVSGTNDGIWDWDLRNDMVYYSPVWMKILGYEHESLPHVLSTWSDHIHPDDLELAIQDVKNHLQGNTTIYTNIHRIQHHNGHYIWIEAKGKCIRDQQGKPYRLVGTITDITERKKYQEALEKAKETAEIANNAKSEFLANMSHEIRTPMNAILGFCDLLDKKVNDERSRRYLESITSAGKMLLSLINDILDLSKIEAGKIKIIYKSIQLKEVIFEIKQMFAETAKQKQLELLIDIDDNVPDVIIFDEVRLKQILFNLVGNALKFTEEGYIKITLKSTLFKSDNHQKFSHCSLKISIEDTGIGIAEDQQERIFDVFTQSEGQSSRKYGGTGLGLTITKRLTEILEGTIDLDSQLGKGSIFILSFPKVSLGETKDVNPHKEFINIDFNQLSPLTILVVDDIASNRDLFIGYFEDTHHTILLANDGSKALEIIKSHKIDLILMDLRMPMVDGYEASKIIKDRLKSRNIPIIILSASVQDQEKEELKQICQGFLIKPISRFQLLLRLTKLFPDTPVKTLSSVTQENNPKSALSYTQSSPELLDKLYQEEEKVWHNLRKTMITKELRQFAQRLQQWGEEYHCQILIDYAHRLETQQQEFDSENLTKTIESFPNIVRSLL</sequence>
<dbReference type="SUPFAM" id="SSF55785">
    <property type="entry name" value="PYP-like sensor domain (PAS domain)"/>
    <property type="match status" value="1"/>
</dbReference>
<evidence type="ECO:0000256" key="6">
    <source>
        <dbReference type="ARBA" id="ARBA00022553"/>
    </source>
</evidence>
<dbReference type="PROSITE" id="PS50110">
    <property type="entry name" value="RESPONSE_REGULATORY"/>
    <property type="match status" value="1"/>
</dbReference>
<dbReference type="InterPro" id="IPR004358">
    <property type="entry name" value="Sig_transdc_His_kin-like_C"/>
</dbReference>
<evidence type="ECO:0000256" key="14">
    <source>
        <dbReference type="ARBA" id="ARBA00023136"/>
    </source>
</evidence>
<feature type="domain" description="Histidine kinase" evidence="20">
    <location>
        <begin position="721"/>
        <end position="948"/>
    </location>
</feature>
<dbReference type="Pfam" id="PF00512">
    <property type="entry name" value="HisKA"/>
    <property type="match status" value="1"/>
</dbReference>
<feature type="modified residue" description="4-aspartylphosphate" evidence="17">
    <location>
        <position position="1022"/>
    </location>
</feature>
<dbReference type="EMBL" id="AAXW01000019">
    <property type="protein sequence ID" value="EAZ90892.1"/>
    <property type="molecule type" value="Genomic_DNA"/>
</dbReference>
<dbReference type="PROSITE" id="PS50113">
    <property type="entry name" value="PAC"/>
    <property type="match status" value="1"/>
</dbReference>
<evidence type="ECO:0000259" key="20">
    <source>
        <dbReference type="PROSITE" id="PS50109"/>
    </source>
</evidence>
<evidence type="ECO:0000256" key="9">
    <source>
        <dbReference type="ARBA" id="ARBA00022741"/>
    </source>
</evidence>
<dbReference type="SUPFAM" id="SSF55874">
    <property type="entry name" value="ATPase domain of HSP90 chaperone/DNA topoisomerase II/histidine kinase"/>
    <property type="match status" value="1"/>
</dbReference>
<evidence type="ECO:0000256" key="7">
    <source>
        <dbReference type="ARBA" id="ARBA00022679"/>
    </source>
</evidence>
<dbReference type="InterPro" id="IPR003661">
    <property type="entry name" value="HisK_dim/P_dom"/>
</dbReference>
<comment type="caution">
    <text evidence="24">The sequence shown here is derived from an EMBL/GenBank/DDBJ whole genome shotgun (WGS) entry which is preliminary data.</text>
</comment>
<evidence type="ECO:0000256" key="1">
    <source>
        <dbReference type="ARBA" id="ARBA00000085"/>
    </source>
</evidence>
<reference evidence="24 25" key="1">
    <citation type="submission" date="2007-03" db="EMBL/GenBank/DDBJ databases">
        <authorList>
            <person name="Stal L."/>
            <person name="Ferriera S."/>
            <person name="Johnson J."/>
            <person name="Kravitz S."/>
            <person name="Beeson K."/>
            <person name="Sutton G."/>
            <person name="Rogers Y.-H."/>
            <person name="Friedman R."/>
            <person name="Frazier M."/>
            <person name="Venter J.C."/>
        </authorList>
    </citation>
    <scope>NUCLEOTIDE SEQUENCE [LARGE SCALE GENOMIC DNA]</scope>
    <source>
        <strain evidence="24 25">CCY0110</strain>
    </source>
</reference>
<keyword evidence="8 19" id="KW-0812">Transmembrane</keyword>
<dbReference type="SMART" id="SM00388">
    <property type="entry name" value="HisKA"/>
    <property type="match status" value="1"/>
</dbReference>
<evidence type="ECO:0000256" key="11">
    <source>
        <dbReference type="ARBA" id="ARBA00022840"/>
    </source>
</evidence>
<dbReference type="NCBIfam" id="TIGR00229">
    <property type="entry name" value="sensory_box"/>
    <property type="match status" value="1"/>
</dbReference>
<dbReference type="GO" id="GO:0005524">
    <property type="term" value="F:ATP binding"/>
    <property type="evidence" value="ECO:0007669"/>
    <property type="project" value="UniProtKB-KW"/>
</dbReference>
<dbReference type="Proteomes" id="UP000003781">
    <property type="component" value="Unassembled WGS sequence"/>
</dbReference>
<dbReference type="eggNOG" id="COG2202">
    <property type="taxonomic scope" value="Bacteria"/>
</dbReference>
<dbReference type="InterPro" id="IPR036097">
    <property type="entry name" value="HisK_dim/P_sf"/>
</dbReference>
<evidence type="ECO:0000256" key="15">
    <source>
        <dbReference type="ARBA" id="ARBA00023306"/>
    </source>
</evidence>
<feature type="transmembrane region" description="Helical" evidence="19">
    <location>
        <begin position="131"/>
        <end position="149"/>
    </location>
</feature>
<evidence type="ECO:0000256" key="13">
    <source>
        <dbReference type="ARBA" id="ARBA00023012"/>
    </source>
</evidence>
<feature type="coiled-coil region" evidence="18">
    <location>
        <begin position="694"/>
        <end position="721"/>
    </location>
</feature>
<evidence type="ECO:0000313" key="25">
    <source>
        <dbReference type="Proteomes" id="UP000003781"/>
    </source>
</evidence>
<dbReference type="AlphaFoldDB" id="A3IRP3"/>
<evidence type="ECO:0000256" key="5">
    <source>
        <dbReference type="ARBA" id="ARBA00022475"/>
    </source>
</evidence>
<evidence type="ECO:0000256" key="17">
    <source>
        <dbReference type="PROSITE-ProRule" id="PRU00169"/>
    </source>
</evidence>
<feature type="transmembrane region" description="Helical" evidence="19">
    <location>
        <begin position="451"/>
        <end position="473"/>
    </location>
</feature>
<keyword evidence="10 24" id="KW-0418">Kinase</keyword>
<feature type="transmembrane region" description="Helical" evidence="19">
    <location>
        <begin position="170"/>
        <end position="188"/>
    </location>
</feature>
<dbReference type="Pfam" id="PF00072">
    <property type="entry name" value="Response_reg"/>
    <property type="match status" value="1"/>
</dbReference>
<keyword evidence="9" id="KW-0547">Nucleotide-binding</keyword>
<dbReference type="GO" id="GO:0000155">
    <property type="term" value="F:phosphorelay sensor kinase activity"/>
    <property type="evidence" value="ECO:0007669"/>
    <property type="project" value="InterPro"/>
</dbReference>
<dbReference type="CDD" id="cd00082">
    <property type="entry name" value="HisKA"/>
    <property type="match status" value="1"/>
</dbReference>
<dbReference type="Gene3D" id="3.30.565.10">
    <property type="entry name" value="Histidine kinase-like ATPase, C-terminal domain"/>
    <property type="match status" value="1"/>
</dbReference>
<dbReference type="PANTHER" id="PTHR43047:SF72">
    <property type="entry name" value="OSMOSENSING HISTIDINE PROTEIN KINASE SLN1"/>
    <property type="match status" value="1"/>
</dbReference>
<dbReference type="InterPro" id="IPR033479">
    <property type="entry name" value="dCache_1"/>
</dbReference>
<evidence type="ECO:0000259" key="22">
    <source>
        <dbReference type="PROSITE" id="PS50112"/>
    </source>
</evidence>
<keyword evidence="6 17" id="KW-0597">Phosphoprotein</keyword>
<evidence type="ECO:0000256" key="3">
    <source>
        <dbReference type="ARBA" id="ARBA00006402"/>
    </source>
</evidence>
<evidence type="ECO:0000256" key="2">
    <source>
        <dbReference type="ARBA" id="ARBA00004651"/>
    </source>
</evidence>
<dbReference type="FunFam" id="3.30.565.10:FF:000010">
    <property type="entry name" value="Sensor histidine kinase RcsC"/>
    <property type="match status" value="1"/>
</dbReference>
<keyword evidence="11" id="KW-0067">ATP-binding</keyword>
<dbReference type="InterPro" id="IPR013655">
    <property type="entry name" value="PAS_fold_3"/>
</dbReference>
<evidence type="ECO:0000256" key="19">
    <source>
        <dbReference type="SAM" id="Phobius"/>
    </source>
</evidence>
<keyword evidence="25" id="KW-1185">Reference proteome</keyword>
<dbReference type="InterPro" id="IPR000700">
    <property type="entry name" value="PAS-assoc_C"/>
</dbReference>
<name>A3IRP3_9CHRO</name>
<comment type="similarity">
    <text evidence="3">In the N-terminal section; belongs to the phytochrome family.</text>
</comment>
<dbReference type="CDD" id="cd16922">
    <property type="entry name" value="HATPase_EvgS-ArcB-TorS-like"/>
    <property type="match status" value="1"/>
</dbReference>
<dbReference type="PROSITE" id="PS50112">
    <property type="entry name" value="PAS"/>
    <property type="match status" value="1"/>
</dbReference>
<dbReference type="Pfam" id="PF08447">
    <property type="entry name" value="PAS_3"/>
    <property type="match status" value="1"/>
</dbReference>
<evidence type="ECO:0000259" key="23">
    <source>
        <dbReference type="PROSITE" id="PS50113"/>
    </source>
</evidence>
<dbReference type="SMART" id="SM00086">
    <property type="entry name" value="PAC"/>
    <property type="match status" value="1"/>
</dbReference>